<name>A0A3G6J118_9CORY</name>
<dbReference type="Proteomes" id="UP000271587">
    <property type="component" value="Chromosome"/>
</dbReference>
<dbReference type="EMBL" id="CP033897">
    <property type="protein sequence ID" value="AZA11652.1"/>
    <property type="molecule type" value="Genomic_DNA"/>
</dbReference>
<protein>
    <submittedName>
        <fullName evidence="1">Uncharacterized protein</fullName>
    </submittedName>
</protein>
<keyword evidence="2" id="KW-1185">Reference proteome</keyword>
<proteinExistence type="predicted"/>
<accession>A0A3G6J118</accession>
<reference evidence="1 2" key="1">
    <citation type="submission" date="2018-11" db="EMBL/GenBank/DDBJ databases">
        <authorList>
            <person name="Kleinhagauer T."/>
            <person name="Glaeser S.P."/>
            <person name="Spergser J."/>
            <person name="Ruckert C."/>
            <person name="Kaempfer P."/>
            <person name="Busse H.-J."/>
        </authorList>
    </citation>
    <scope>NUCLEOTIDE SEQUENCE [LARGE SCALE GENOMIC DNA]</scope>
    <source>
        <strain evidence="1 2">W8</strain>
    </source>
</reference>
<dbReference type="AlphaFoldDB" id="A0A3G6J118"/>
<organism evidence="1 2">
    <name type="scientific">Corynebacterium gerontici</name>
    <dbReference type="NCBI Taxonomy" id="2079234"/>
    <lineage>
        <taxon>Bacteria</taxon>
        <taxon>Bacillati</taxon>
        <taxon>Actinomycetota</taxon>
        <taxon>Actinomycetes</taxon>
        <taxon>Mycobacteriales</taxon>
        <taxon>Corynebacteriaceae</taxon>
        <taxon>Corynebacterium</taxon>
    </lineage>
</organism>
<dbReference type="KEGG" id="cgk:CGERO_06760"/>
<gene>
    <name evidence="1" type="ORF">CGERO_06760</name>
</gene>
<evidence type="ECO:0000313" key="1">
    <source>
        <dbReference type="EMBL" id="AZA11652.1"/>
    </source>
</evidence>
<evidence type="ECO:0000313" key="2">
    <source>
        <dbReference type="Proteomes" id="UP000271587"/>
    </source>
</evidence>
<sequence length="49" mass="5461">MLPARVRTAISHIVPAQKIQDAASVEKLFLGVYTQPLGKAQAFHYQRNP</sequence>